<dbReference type="Proteomes" id="UP000248724">
    <property type="component" value="Unassembled WGS sequence"/>
</dbReference>
<name>A0A2W5Z866_9BACT</name>
<dbReference type="GO" id="GO:0016787">
    <property type="term" value="F:hydrolase activity"/>
    <property type="evidence" value="ECO:0007669"/>
    <property type="project" value="UniProtKB-KW"/>
</dbReference>
<dbReference type="SUPFAM" id="SSF53474">
    <property type="entry name" value="alpha/beta-Hydrolases"/>
    <property type="match status" value="1"/>
</dbReference>
<dbReference type="EMBL" id="QHBU01000165">
    <property type="protein sequence ID" value="PZR80217.1"/>
    <property type="molecule type" value="Genomic_DNA"/>
</dbReference>
<feature type="domain" description="AB hydrolase-1" evidence="1">
    <location>
        <begin position="30"/>
        <end position="279"/>
    </location>
</feature>
<accession>A0A934N537</accession>
<dbReference type="RefSeq" id="WP_337310750.1">
    <property type="nucleotide sequence ID" value="NZ_JAEKNS010000070.1"/>
</dbReference>
<evidence type="ECO:0000313" key="4">
    <source>
        <dbReference type="Proteomes" id="UP000248724"/>
    </source>
</evidence>
<protein>
    <submittedName>
        <fullName evidence="2">Alpha/beta fold hydrolase</fullName>
    </submittedName>
    <submittedName>
        <fullName evidence="3">Alpha/beta hydrolase</fullName>
    </submittedName>
</protein>
<reference evidence="3 4" key="1">
    <citation type="journal article" date="2017" name="Nature">
        <title>Atmospheric trace gases support primary production in Antarctic desert surface soil.</title>
        <authorList>
            <person name="Ji M."/>
            <person name="Greening C."/>
            <person name="Vanwonterghem I."/>
            <person name="Carere C.R."/>
            <person name="Bay S.K."/>
            <person name="Steen J.A."/>
            <person name="Montgomery K."/>
            <person name="Lines T."/>
            <person name="Beardall J."/>
            <person name="van Dorst J."/>
            <person name="Snape I."/>
            <person name="Stott M.B."/>
            <person name="Hugenholtz P."/>
            <person name="Ferrari B.C."/>
        </authorList>
    </citation>
    <scope>NUCLEOTIDE SEQUENCE [LARGE SCALE GENOMIC DNA]</scope>
    <source>
        <strain evidence="3">RRmetagenome_bin12</strain>
    </source>
</reference>
<sequence length="296" mass="30907">MLAEPPFRHVELPDGRVLETVSGGPENGMPLLFQNGTPTAAVLFEPLVDIAAERGLRTVLYSRPGYAGSTPHHGRSVADAASDIAALLDADGTDRFVTIGWSGGGPHALACAALLPERCAAAVSLAGVAPYGAEGLDWLAGMGPENVEEFTATLEGEAALTTYLEAEAGQVASVHGNDIVASLGGLIPDVDKASLTGDFAEYMAYCFRRSVSTGIAGWRDDDLAFAKPWGFELEAITRPVAVWQGGRDLMVPVAHGEWLAAHIRGAGKHIHKDEGHLSLGVAALPRIVDDLLALAG</sequence>
<accession>A0A2W5Z866</accession>
<reference evidence="2 5" key="3">
    <citation type="submission" date="2020-10" db="EMBL/GenBank/DDBJ databases">
        <title>Ca. Dormibacterota MAGs.</title>
        <authorList>
            <person name="Montgomery K."/>
        </authorList>
    </citation>
    <scope>NUCLEOTIDE SEQUENCE [LARGE SCALE GENOMIC DNA]</scope>
    <source>
        <strain evidence="2">SC8812_S17_18</strain>
    </source>
</reference>
<gene>
    <name evidence="3" type="ORF">DLM65_08765</name>
    <name evidence="2" type="ORF">JF886_06475</name>
</gene>
<evidence type="ECO:0000313" key="3">
    <source>
        <dbReference type="EMBL" id="PZR80217.1"/>
    </source>
</evidence>
<reference evidence="3" key="2">
    <citation type="submission" date="2018-05" db="EMBL/GenBank/DDBJ databases">
        <authorList>
            <person name="Ferrari B."/>
        </authorList>
    </citation>
    <scope>NUCLEOTIDE SEQUENCE</scope>
    <source>
        <strain evidence="3">RRmetagenome_bin12</strain>
    </source>
</reference>
<evidence type="ECO:0000313" key="5">
    <source>
        <dbReference type="Proteomes" id="UP000606991"/>
    </source>
</evidence>
<dbReference type="InterPro" id="IPR000073">
    <property type="entry name" value="AB_hydrolase_1"/>
</dbReference>
<comment type="caution">
    <text evidence="3">The sequence shown here is derived from an EMBL/GenBank/DDBJ whole genome shotgun (WGS) entry which is preliminary data.</text>
</comment>
<evidence type="ECO:0000313" key="2">
    <source>
        <dbReference type="EMBL" id="MBJ7594498.1"/>
    </source>
</evidence>
<dbReference type="InterPro" id="IPR050471">
    <property type="entry name" value="AB_hydrolase"/>
</dbReference>
<organism evidence="3 4">
    <name type="scientific">Candidatus Aeolococcus gillhamiae</name>
    <dbReference type="NCBI Taxonomy" id="3127015"/>
    <lineage>
        <taxon>Bacteria</taxon>
        <taxon>Bacillati</taxon>
        <taxon>Candidatus Dormiibacterota</taxon>
        <taxon>Candidatus Dormibacteria</taxon>
        <taxon>Candidatus Aeolococcales</taxon>
        <taxon>Candidatus Aeolococcaceae</taxon>
        <taxon>Candidatus Aeolococcus</taxon>
    </lineage>
</organism>
<dbReference type="PANTHER" id="PTHR43433:SF10">
    <property type="entry name" value="AB HYDROLASE-1 DOMAIN-CONTAINING PROTEIN"/>
    <property type="match status" value="1"/>
</dbReference>
<dbReference type="PANTHER" id="PTHR43433">
    <property type="entry name" value="HYDROLASE, ALPHA/BETA FOLD FAMILY PROTEIN"/>
    <property type="match status" value="1"/>
</dbReference>
<proteinExistence type="predicted"/>
<dbReference type="AlphaFoldDB" id="A0A2W5Z866"/>
<dbReference type="Pfam" id="PF00561">
    <property type="entry name" value="Abhydrolase_1"/>
    <property type="match status" value="1"/>
</dbReference>
<dbReference type="Gene3D" id="3.40.50.1820">
    <property type="entry name" value="alpha/beta hydrolase"/>
    <property type="match status" value="1"/>
</dbReference>
<dbReference type="InterPro" id="IPR029058">
    <property type="entry name" value="AB_hydrolase_fold"/>
</dbReference>
<keyword evidence="3" id="KW-0378">Hydrolase</keyword>
<dbReference type="EMBL" id="JAEKNS010000070">
    <property type="protein sequence ID" value="MBJ7594498.1"/>
    <property type="molecule type" value="Genomic_DNA"/>
</dbReference>
<evidence type="ECO:0000259" key="1">
    <source>
        <dbReference type="Pfam" id="PF00561"/>
    </source>
</evidence>
<dbReference type="Proteomes" id="UP000606991">
    <property type="component" value="Unassembled WGS sequence"/>
</dbReference>